<evidence type="ECO:0000313" key="1">
    <source>
        <dbReference type="EMBL" id="SIT41078.1"/>
    </source>
</evidence>
<gene>
    <name evidence="1" type="ORF">BN2475_280002</name>
</gene>
<protein>
    <submittedName>
        <fullName evidence="1">Uncharacterized protein</fullName>
    </submittedName>
</protein>
<name>A0A1N7S125_9BURK</name>
<dbReference type="AlphaFoldDB" id="A0A1N7S125"/>
<dbReference type="Proteomes" id="UP000187012">
    <property type="component" value="Unassembled WGS sequence"/>
</dbReference>
<organism evidence="1 2">
    <name type="scientific">Paraburkholderia ribeironis</name>
    <dbReference type="NCBI Taxonomy" id="1247936"/>
    <lineage>
        <taxon>Bacteria</taxon>
        <taxon>Pseudomonadati</taxon>
        <taxon>Pseudomonadota</taxon>
        <taxon>Betaproteobacteria</taxon>
        <taxon>Burkholderiales</taxon>
        <taxon>Burkholderiaceae</taxon>
        <taxon>Paraburkholderia</taxon>
    </lineage>
</organism>
<sequence length="71" mass="8301">MGFFRLKTPADMLEKAKRERSRMVADVHIDHVYNFSVTAAHAQFVVYELFSHGFLSDKTRQDRKLTPSRKS</sequence>
<dbReference type="STRING" id="1247936.BN2475_280002"/>
<evidence type="ECO:0000313" key="2">
    <source>
        <dbReference type="Proteomes" id="UP000187012"/>
    </source>
</evidence>
<dbReference type="EMBL" id="CYGX02000028">
    <property type="protein sequence ID" value="SIT41078.1"/>
    <property type="molecule type" value="Genomic_DNA"/>
</dbReference>
<reference evidence="1 2" key="1">
    <citation type="submission" date="2016-12" db="EMBL/GenBank/DDBJ databases">
        <authorList>
            <person name="Song W.-J."/>
            <person name="Kurnit D.M."/>
        </authorList>
    </citation>
    <scope>NUCLEOTIDE SEQUENCE [LARGE SCALE GENOMIC DNA]</scope>
    <source>
        <strain evidence="1 2">STM7296</strain>
    </source>
</reference>
<keyword evidence="2" id="KW-1185">Reference proteome</keyword>
<accession>A0A1N7S125</accession>
<proteinExistence type="predicted"/>